<protein>
    <submittedName>
        <fullName evidence="8">Acyl-CoA/acyl-ACP dehydrogenase</fullName>
    </submittedName>
</protein>
<dbReference type="InterPro" id="IPR009100">
    <property type="entry name" value="AcylCoA_DH/oxidase_NM_dom_sf"/>
</dbReference>
<evidence type="ECO:0000256" key="5">
    <source>
        <dbReference type="RuleBase" id="RU362125"/>
    </source>
</evidence>
<dbReference type="InterPro" id="IPR009075">
    <property type="entry name" value="AcylCo_DH/oxidase_C"/>
</dbReference>
<name>A0A6M4PGS3_9ACTN</name>
<keyword evidence="5" id="KW-0560">Oxidoreductase</keyword>
<dbReference type="CDD" id="cd00567">
    <property type="entry name" value="ACAD"/>
    <property type="match status" value="1"/>
</dbReference>
<evidence type="ECO:0000256" key="1">
    <source>
        <dbReference type="ARBA" id="ARBA00001974"/>
    </source>
</evidence>
<comment type="cofactor">
    <cofactor evidence="1 5">
        <name>FAD</name>
        <dbReference type="ChEBI" id="CHEBI:57692"/>
    </cofactor>
</comment>
<dbReference type="RefSeq" id="WP_171153536.1">
    <property type="nucleotide sequence ID" value="NZ_CP053189.1"/>
</dbReference>
<keyword evidence="3 5" id="KW-0285">Flavoprotein</keyword>
<comment type="similarity">
    <text evidence="2 5">Belongs to the acyl-CoA dehydrogenase family.</text>
</comment>
<dbReference type="InterPro" id="IPR036250">
    <property type="entry name" value="AcylCo_DH-like_C"/>
</dbReference>
<dbReference type="InterPro" id="IPR046373">
    <property type="entry name" value="Acyl-CoA_Oxase/DH_mid-dom_sf"/>
</dbReference>
<feature type="domain" description="Acyl-CoA dehydrogenase/oxidase C-terminal" evidence="6">
    <location>
        <begin position="240"/>
        <end position="376"/>
    </location>
</feature>
<dbReference type="Proteomes" id="UP000502641">
    <property type="component" value="Chromosome"/>
</dbReference>
<evidence type="ECO:0000259" key="7">
    <source>
        <dbReference type="Pfam" id="PF02770"/>
    </source>
</evidence>
<dbReference type="InterPro" id="IPR037069">
    <property type="entry name" value="AcylCoA_DH/ox_N_sf"/>
</dbReference>
<dbReference type="GO" id="GO:0050660">
    <property type="term" value="F:flavin adenine dinucleotide binding"/>
    <property type="evidence" value="ECO:0007669"/>
    <property type="project" value="InterPro"/>
</dbReference>
<keyword evidence="4 5" id="KW-0274">FAD</keyword>
<evidence type="ECO:0000313" key="8">
    <source>
        <dbReference type="EMBL" id="QJS10395.1"/>
    </source>
</evidence>
<evidence type="ECO:0000256" key="2">
    <source>
        <dbReference type="ARBA" id="ARBA00009347"/>
    </source>
</evidence>
<dbReference type="InterPro" id="IPR006091">
    <property type="entry name" value="Acyl-CoA_Oxase/DH_mid-dom"/>
</dbReference>
<evidence type="ECO:0000256" key="3">
    <source>
        <dbReference type="ARBA" id="ARBA00022630"/>
    </source>
</evidence>
<organism evidence="8 9">
    <name type="scientific">Streptomyces argyrophylli</name>
    <dbReference type="NCBI Taxonomy" id="2726118"/>
    <lineage>
        <taxon>Bacteria</taxon>
        <taxon>Bacillati</taxon>
        <taxon>Actinomycetota</taxon>
        <taxon>Actinomycetes</taxon>
        <taxon>Kitasatosporales</taxon>
        <taxon>Streptomycetaceae</taxon>
        <taxon>Streptomyces</taxon>
    </lineage>
</organism>
<reference evidence="8 9" key="1">
    <citation type="submission" date="2020-05" db="EMBL/GenBank/DDBJ databases">
        <authorList>
            <person name="Li K."/>
        </authorList>
    </citation>
    <scope>NUCLEOTIDE SEQUENCE [LARGE SCALE GENOMIC DNA]</scope>
    <source>
        <strain evidence="9">jing01</strain>
    </source>
</reference>
<gene>
    <name evidence="8" type="ORF">HKX69_13455</name>
</gene>
<sequence length="391" mass="42286">MISLPASLATAHREVSRWADDLRQGALELDRDPDAIHRHLDLPAIRFLAGHQVPADWDRESAAPGSGPAHGLATLERVLVSEELARGDAGMMLASPGASMCGVLLGVLGSPEQRAWVHGRLAERPRWTCFALTEPERGSAIGEMTSTLTPVGDGSYVLDGEKRYVGNAARADLGAVFARVAGTERLGVLAVLVDTSDPGFHAEPLPTVGLRGAQLTRIRLDGVRVPAERVLGAHLPPTRRGMWSIVHVFNRLRPSVAAIALGIARAAHDYVGEHRLLLRGPEREAYEELGRRIDAARSLTYRAALAVDRRPSAGHLASAAKARACEVAEEVTLRALGFFGPGARIDHPLLDKWARDARGVEFMEGTRNIQRLNLFQGLHTGKAGRNRPCRN</sequence>
<dbReference type="PANTHER" id="PTHR43884:SF12">
    <property type="entry name" value="ISOVALERYL-COA DEHYDROGENASE, MITOCHONDRIAL-RELATED"/>
    <property type="match status" value="1"/>
</dbReference>
<dbReference type="Gene3D" id="2.40.110.10">
    <property type="entry name" value="Butyryl-CoA Dehydrogenase, subunit A, domain 2"/>
    <property type="match status" value="1"/>
</dbReference>
<dbReference type="SUPFAM" id="SSF47203">
    <property type="entry name" value="Acyl-CoA dehydrogenase C-terminal domain-like"/>
    <property type="match status" value="1"/>
</dbReference>
<evidence type="ECO:0000259" key="6">
    <source>
        <dbReference type="Pfam" id="PF00441"/>
    </source>
</evidence>
<dbReference type="SUPFAM" id="SSF56645">
    <property type="entry name" value="Acyl-CoA dehydrogenase NM domain-like"/>
    <property type="match status" value="1"/>
</dbReference>
<evidence type="ECO:0000256" key="4">
    <source>
        <dbReference type="ARBA" id="ARBA00022827"/>
    </source>
</evidence>
<dbReference type="AlphaFoldDB" id="A0A6M4PGS3"/>
<dbReference type="GO" id="GO:0003995">
    <property type="term" value="F:acyl-CoA dehydrogenase activity"/>
    <property type="evidence" value="ECO:0007669"/>
    <property type="project" value="TreeGrafter"/>
</dbReference>
<dbReference type="Pfam" id="PF00441">
    <property type="entry name" value="Acyl-CoA_dh_1"/>
    <property type="match status" value="1"/>
</dbReference>
<dbReference type="KEGG" id="sarg:HKX69_13455"/>
<dbReference type="Gene3D" id="1.10.540.10">
    <property type="entry name" value="Acyl-CoA dehydrogenase/oxidase, N-terminal domain"/>
    <property type="match status" value="1"/>
</dbReference>
<feature type="domain" description="Acyl-CoA oxidase/dehydrogenase middle" evidence="7">
    <location>
        <begin position="129"/>
        <end position="223"/>
    </location>
</feature>
<accession>A0A6M4PGS3</accession>
<evidence type="ECO:0000313" key="9">
    <source>
        <dbReference type="Proteomes" id="UP000502641"/>
    </source>
</evidence>
<dbReference type="PANTHER" id="PTHR43884">
    <property type="entry name" value="ACYL-COA DEHYDROGENASE"/>
    <property type="match status" value="1"/>
</dbReference>
<keyword evidence="9" id="KW-1185">Reference proteome</keyword>
<dbReference type="EMBL" id="CP053189">
    <property type="protein sequence ID" value="QJS10395.1"/>
    <property type="molecule type" value="Genomic_DNA"/>
</dbReference>
<dbReference type="Gene3D" id="1.20.140.10">
    <property type="entry name" value="Butyryl-CoA Dehydrogenase, subunit A, domain 3"/>
    <property type="match status" value="1"/>
</dbReference>
<proteinExistence type="inferred from homology"/>
<dbReference type="Pfam" id="PF02770">
    <property type="entry name" value="Acyl-CoA_dh_M"/>
    <property type="match status" value="1"/>
</dbReference>